<protein>
    <submittedName>
        <fullName evidence="1">Uncharacterized protein</fullName>
    </submittedName>
</protein>
<sequence length="85" mass="9038">MPAGVDVILEDGFATVIPTPGLRGEVLSSLLAAVDHPSLIRTDTSGPRRAYVVLEEDARKAGLIDTPKPTRRGGRRRRTTTGDGS</sequence>
<proteinExistence type="predicted"/>
<name>A0ACD4DCN7_9NOCA</name>
<accession>A0ACD4DCN7</accession>
<organism evidence="1 2">
    <name type="scientific">Rhodococcus sacchari</name>
    <dbReference type="NCBI Taxonomy" id="2962047"/>
    <lineage>
        <taxon>Bacteria</taxon>
        <taxon>Bacillati</taxon>
        <taxon>Actinomycetota</taxon>
        <taxon>Actinomycetes</taxon>
        <taxon>Mycobacteriales</taxon>
        <taxon>Nocardiaceae</taxon>
        <taxon>Rhodococcus</taxon>
    </lineage>
</organism>
<reference evidence="1" key="1">
    <citation type="submission" date="2022-10" db="EMBL/GenBank/DDBJ databases">
        <title>Rhodococcus ferula Z13 complete genome.</title>
        <authorList>
            <person name="Long X."/>
            <person name="Zang M."/>
        </authorList>
    </citation>
    <scope>NUCLEOTIDE SEQUENCE</scope>
    <source>
        <strain evidence="1">Z13</strain>
    </source>
</reference>
<dbReference type="EMBL" id="CP107551">
    <property type="protein sequence ID" value="UYP17725.1"/>
    <property type="molecule type" value="Genomic_DNA"/>
</dbReference>
<gene>
    <name evidence="1" type="ORF">OED52_13695</name>
</gene>
<dbReference type="Proteomes" id="UP001156484">
    <property type="component" value="Chromosome"/>
</dbReference>
<evidence type="ECO:0000313" key="1">
    <source>
        <dbReference type="EMBL" id="UYP17725.1"/>
    </source>
</evidence>
<evidence type="ECO:0000313" key="2">
    <source>
        <dbReference type="Proteomes" id="UP001156484"/>
    </source>
</evidence>
<keyword evidence="2" id="KW-1185">Reference proteome</keyword>